<name>A0AAP0HF92_9MAGN</name>
<dbReference type="EMBL" id="JBBNAF010000024">
    <property type="protein sequence ID" value="KAK9082426.1"/>
    <property type="molecule type" value="Genomic_DNA"/>
</dbReference>
<dbReference type="PANTHER" id="PTHR43349:SF93">
    <property type="entry name" value="ISOFLAVONE REDUCTASE HOMOLOG P3-RELATED"/>
    <property type="match status" value="1"/>
</dbReference>
<organism evidence="1 2">
    <name type="scientific">Stephania yunnanensis</name>
    <dbReference type="NCBI Taxonomy" id="152371"/>
    <lineage>
        <taxon>Eukaryota</taxon>
        <taxon>Viridiplantae</taxon>
        <taxon>Streptophyta</taxon>
        <taxon>Embryophyta</taxon>
        <taxon>Tracheophyta</taxon>
        <taxon>Spermatophyta</taxon>
        <taxon>Magnoliopsida</taxon>
        <taxon>Ranunculales</taxon>
        <taxon>Menispermaceae</taxon>
        <taxon>Menispermoideae</taxon>
        <taxon>Cissampelideae</taxon>
        <taxon>Stephania</taxon>
    </lineage>
</organism>
<dbReference type="AlphaFoldDB" id="A0AAP0HF92"/>
<comment type="caution">
    <text evidence="1">The sequence shown here is derived from an EMBL/GenBank/DDBJ whole genome shotgun (WGS) entry which is preliminary data.</text>
</comment>
<proteinExistence type="predicted"/>
<dbReference type="InterPro" id="IPR050608">
    <property type="entry name" value="NmrA-type/Isoflavone_red_sf"/>
</dbReference>
<evidence type="ECO:0000313" key="1">
    <source>
        <dbReference type="EMBL" id="KAK9082426.1"/>
    </source>
</evidence>
<dbReference type="PANTHER" id="PTHR43349">
    <property type="entry name" value="PINORESINOL REDUCTASE-RELATED"/>
    <property type="match status" value="1"/>
</dbReference>
<evidence type="ECO:0000313" key="2">
    <source>
        <dbReference type="Proteomes" id="UP001420932"/>
    </source>
</evidence>
<keyword evidence="2" id="KW-1185">Reference proteome</keyword>
<dbReference type="Proteomes" id="UP001420932">
    <property type="component" value="Unassembled WGS sequence"/>
</dbReference>
<sequence length="95" mass="10608">MVHDLEPARSLNLRKMIVRKAIVNAKIPYTSVAANCFAGYFEPNLYQLGSFLPPKDKISIFGDNNAKDSDVAESKQRNCRTVDIRVDDGHIAKVT</sequence>
<accession>A0AAP0HF92</accession>
<gene>
    <name evidence="1" type="ORF">Syun_031168</name>
</gene>
<dbReference type="Gene3D" id="3.40.50.720">
    <property type="entry name" value="NAD(P)-binding Rossmann-like Domain"/>
    <property type="match status" value="1"/>
</dbReference>
<reference evidence="1 2" key="1">
    <citation type="submission" date="2024-01" db="EMBL/GenBank/DDBJ databases">
        <title>Genome assemblies of Stephania.</title>
        <authorList>
            <person name="Yang L."/>
        </authorList>
    </citation>
    <scope>NUCLEOTIDE SEQUENCE [LARGE SCALE GENOMIC DNA]</scope>
    <source>
        <strain evidence="1">YNDBR</strain>
        <tissue evidence="1">Leaf</tissue>
    </source>
</reference>
<dbReference type="Gene3D" id="3.90.25.10">
    <property type="entry name" value="UDP-galactose 4-epimerase, domain 1"/>
    <property type="match status" value="1"/>
</dbReference>
<protein>
    <submittedName>
        <fullName evidence="1">Uncharacterized protein</fullName>
    </submittedName>
</protein>